<comment type="caution">
    <text evidence="2">The sequence shown here is derived from an EMBL/GenBank/DDBJ whole genome shotgun (WGS) entry which is preliminary data.</text>
</comment>
<reference evidence="2 3" key="1">
    <citation type="journal article" date="2014" name="Agronomy (Basel)">
        <title>A Draft Genome Sequence for Ensete ventricosum, the Drought-Tolerant Tree Against Hunger.</title>
        <authorList>
            <person name="Harrison J."/>
            <person name="Moore K.A."/>
            <person name="Paszkiewicz K."/>
            <person name="Jones T."/>
            <person name="Grant M."/>
            <person name="Ambacheew D."/>
            <person name="Muzemil S."/>
            <person name="Studholme D.J."/>
        </authorList>
    </citation>
    <scope>NUCLEOTIDE SEQUENCE [LARGE SCALE GENOMIC DNA]</scope>
</reference>
<gene>
    <name evidence="2" type="ORF">B296_00040192</name>
</gene>
<protein>
    <submittedName>
        <fullName evidence="2">Uncharacterized protein</fullName>
    </submittedName>
</protein>
<sequence length="165" mass="18599">MFWTKPGSTGPVIWTRSGLNPEPRYLHTHHPVRTAPATASAVQSGHALVGSVSVYLAADRFPPPPFFPRYCRLIPSLFLTFSRSSQQPNPSLFMASFRAFLSQPHESNPARLSRRWAPRRRRPHSPNFGRNCPVTSSSPLRDLFALEESGSRAFIGTYELRRLVL</sequence>
<name>A0A426Y5T9_ENSVE</name>
<feature type="region of interest" description="Disordered" evidence="1">
    <location>
        <begin position="111"/>
        <end position="133"/>
    </location>
</feature>
<evidence type="ECO:0000256" key="1">
    <source>
        <dbReference type="SAM" id="MobiDB-lite"/>
    </source>
</evidence>
<evidence type="ECO:0000313" key="3">
    <source>
        <dbReference type="Proteomes" id="UP000287651"/>
    </source>
</evidence>
<dbReference type="AlphaFoldDB" id="A0A426Y5T9"/>
<organism evidence="2 3">
    <name type="scientific">Ensete ventricosum</name>
    <name type="common">Abyssinian banana</name>
    <name type="synonym">Musa ensete</name>
    <dbReference type="NCBI Taxonomy" id="4639"/>
    <lineage>
        <taxon>Eukaryota</taxon>
        <taxon>Viridiplantae</taxon>
        <taxon>Streptophyta</taxon>
        <taxon>Embryophyta</taxon>
        <taxon>Tracheophyta</taxon>
        <taxon>Spermatophyta</taxon>
        <taxon>Magnoliopsida</taxon>
        <taxon>Liliopsida</taxon>
        <taxon>Zingiberales</taxon>
        <taxon>Musaceae</taxon>
        <taxon>Ensete</taxon>
    </lineage>
</organism>
<accession>A0A426Y5T9</accession>
<evidence type="ECO:0000313" key="2">
    <source>
        <dbReference type="EMBL" id="RRT46980.1"/>
    </source>
</evidence>
<dbReference type="EMBL" id="AMZH03014828">
    <property type="protein sequence ID" value="RRT46980.1"/>
    <property type="molecule type" value="Genomic_DNA"/>
</dbReference>
<proteinExistence type="predicted"/>
<feature type="compositionally biased region" description="Basic residues" evidence="1">
    <location>
        <begin position="112"/>
        <end position="124"/>
    </location>
</feature>
<dbReference type="Proteomes" id="UP000287651">
    <property type="component" value="Unassembled WGS sequence"/>
</dbReference>